<dbReference type="HAMAP" id="MF_00188">
    <property type="entry name" value="Pept_M48_protease_HtpX"/>
    <property type="match status" value="1"/>
</dbReference>
<feature type="transmembrane region" description="Helical" evidence="11">
    <location>
        <begin position="12"/>
        <end position="35"/>
    </location>
</feature>
<dbReference type="GO" id="GO:0008270">
    <property type="term" value="F:zinc ion binding"/>
    <property type="evidence" value="ECO:0007669"/>
    <property type="project" value="UniProtKB-UniRule"/>
</dbReference>
<evidence type="ECO:0000313" key="14">
    <source>
        <dbReference type="Proteomes" id="UP000243528"/>
    </source>
</evidence>
<comment type="cofactor">
    <cofactor evidence="11">
        <name>Zn(2+)</name>
        <dbReference type="ChEBI" id="CHEBI:29105"/>
    </cofactor>
    <text evidence="11">Binds 1 zinc ion per subunit.</text>
</comment>
<evidence type="ECO:0000259" key="12">
    <source>
        <dbReference type="Pfam" id="PF01435"/>
    </source>
</evidence>
<keyword evidence="14" id="KW-1185">Reference proteome</keyword>
<evidence type="ECO:0000256" key="1">
    <source>
        <dbReference type="ARBA" id="ARBA00009779"/>
    </source>
</evidence>
<dbReference type="Pfam" id="PF01435">
    <property type="entry name" value="Peptidase_M48"/>
    <property type="match status" value="1"/>
</dbReference>
<dbReference type="AlphaFoldDB" id="A0A2P8DR84"/>
<keyword evidence="5 11" id="KW-0479">Metal-binding</keyword>
<evidence type="ECO:0000256" key="5">
    <source>
        <dbReference type="ARBA" id="ARBA00022723"/>
    </source>
</evidence>
<dbReference type="InterPro" id="IPR001915">
    <property type="entry name" value="Peptidase_M48"/>
</dbReference>
<evidence type="ECO:0000256" key="3">
    <source>
        <dbReference type="ARBA" id="ARBA00022670"/>
    </source>
</evidence>
<dbReference type="PANTHER" id="PTHR43221">
    <property type="entry name" value="PROTEASE HTPX"/>
    <property type="match status" value="1"/>
</dbReference>
<feature type="binding site" evidence="11">
    <location>
        <position position="141"/>
    </location>
    <ligand>
        <name>Zn(2+)</name>
        <dbReference type="ChEBI" id="CHEBI:29105"/>
        <note>catalytic</note>
    </ligand>
</feature>
<feature type="binding site" evidence="11">
    <location>
        <position position="145"/>
    </location>
    <ligand>
        <name>Zn(2+)</name>
        <dbReference type="ChEBI" id="CHEBI:29105"/>
        <note>catalytic</note>
    </ligand>
</feature>
<dbReference type="GO" id="GO:0005886">
    <property type="term" value="C:plasma membrane"/>
    <property type="evidence" value="ECO:0007669"/>
    <property type="project" value="UniProtKB-SubCell"/>
</dbReference>
<name>A0A2P8DR84_9ACTN</name>
<keyword evidence="3 11" id="KW-0645">Protease</keyword>
<evidence type="ECO:0000256" key="11">
    <source>
        <dbReference type="HAMAP-Rule" id="MF_00188"/>
    </source>
</evidence>
<dbReference type="NCBIfam" id="NF002669">
    <property type="entry name" value="PRK02391.1"/>
    <property type="match status" value="1"/>
</dbReference>
<feature type="transmembrane region" description="Helical" evidence="11">
    <location>
        <begin position="185"/>
        <end position="206"/>
    </location>
</feature>
<comment type="caution">
    <text evidence="13">The sequence shown here is derived from an EMBL/GenBank/DDBJ whole genome shotgun (WGS) entry which is preliminary data.</text>
</comment>
<sequence length="299" mass="32251">MARTRFAPDRGLSARMGLTMGLLAVLYVVLIGAIALAGFGWVLGVVIGLGALWLQWFFSDKLALSAMGAHEVSPADEPELHAMIDRLCALADMPKPRVAVADADLPNAFAAGRSPDRAVVCVTRGIQRRLDDRELEAVLSHELSHVAHRDVLVMTVASVVGVLAGIMTRMLLWTGLMRGGRNNNAAVMVLVVMIVAAVVYAVSFLLTRLLSRYRELAADRAGAILTGQPSTLASALTKISGEMAKIPRKDLRQAEAYNAFFFVPAMTGKVDIASLFASHPPLQKRLDQLNRISVELGQE</sequence>
<organism evidence="13 14">
    <name type="scientific">Haloactinopolyspora alba</name>
    <dbReference type="NCBI Taxonomy" id="648780"/>
    <lineage>
        <taxon>Bacteria</taxon>
        <taxon>Bacillati</taxon>
        <taxon>Actinomycetota</taxon>
        <taxon>Actinomycetes</taxon>
        <taxon>Jiangellales</taxon>
        <taxon>Jiangellaceae</taxon>
        <taxon>Haloactinopolyspora</taxon>
    </lineage>
</organism>
<dbReference type="PANTHER" id="PTHR43221:SF2">
    <property type="entry name" value="PROTEASE HTPX HOMOLOG"/>
    <property type="match status" value="1"/>
</dbReference>
<feature type="active site" evidence="11">
    <location>
        <position position="142"/>
    </location>
</feature>
<dbReference type="InterPro" id="IPR050083">
    <property type="entry name" value="HtpX_protease"/>
</dbReference>
<keyword evidence="2 11" id="KW-1003">Cell membrane</keyword>
<keyword evidence="6 11" id="KW-0378">Hydrolase</keyword>
<keyword evidence="13" id="KW-0346">Stress response</keyword>
<dbReference type="GO" id="GO:0004222">
    <property type="term" value="F:metalloendopeptidase activity"/>
    <property type="evidence" value="ECO:0007669"/>
    <property type="project" value="UniProtKB-UniRule"/>
</dbReference>
<keyword evidence="8 11" id="KW-1133">Transmembrane helix</keyword>
<feature type="domain" description="Peptidase M48" evidence="12">
    <location>
        <begin position="74"/>
        <end position="291"/>
    </location>
</feature>
<gene>
    <name evidence="11" type="primary">htpX</name>
    <name evidence="13" type="ORF">CLV30_11731</name>
</gene>
<evidence type="ECO:0000256" key="9">
    <source>
        <dbReference type="ARBA" id="ARBA00023049"/>
    </source>
</evidence>
<evidence type="ECO:0000256" key="2">
    <source>
        <dbReference type="ARBA" id="ARBA00022475"/>
    </source>
</evidence>
<accession>A0A2P8DR84</accession>
<proteinExistence type="inferred from homology"/>
<keyword evidence="7 11" id="KW-0862">Zinc</keyword>
<dbReference type="CDD" id="cd07327">
    <property type="entry name" value="M48B_HtpX_like"/>
    <property type="match status" value="1"/>
</dbReference>
<feature type="binding site" evidence="11">
    <location>
        <position position="215"/>
    </location>
    <ligand>
        <name>Zn(2+)</name>
        <dbReference type="ChEBI" id="CHEBI:29105"/>
        <note>catalytic</note>
    </ligand>
</feature>
<evidence type="ECO:0000256" key="4">
    <source>
        <dbReference type="ARBA" id="ARBA00022692"/>
    </source>
</evidence>
<comment type="similarity">
    <text evidence="1 11">Belongs to the peptidase M48B family.</text>
</comment>
<evidence type="ECO:0000256" key="10">
    <source>
        <dbReference type="ARBA" id="ARBA00023136"/>
    </source>
</evidence>
<dbReference type="Gene3D" id="3.30.2010.10">
    <property type="entry name" value="Metalloproteases ('zincins'), catalytic domain"/>
    <property type="match status" value="1"/>
</dbReference>
<dbReference type="GO" id="GO:0006508">
    <property type="term" value="P:proteolysis"/>
    <property type="evidence" value="ECO:0007669"/>
    <property type="project" value="UniProtKB-KW"/>
</dbReference>
<evidence type="ECO:0000256" key="8">
    <source>
        <dbReference type="ARBA" id="ARBA00022989"/>
    </source>
</evidence>
<evidence type="ECO:0000256" key="6">
    <source>
        <dbReference type="ARBA" id="ARBA00022801"/>
    </source>
</evidence>
<dbReference type="RefSeq" id="WP_106538914.1">
    <property type="nucleotide sequence ID" value="NZ_PYGE01000017.1"/>
</dbReference>
<evidence type="ECO:0000256" key="7">
    <source>
        <dbReference type="ARBA" id="ARBA00022833"/>
    </source>
</evidence>
<dbReference type="OrthoDB" id="15218at2"/>
<protein>
    <recommendedName>
        <fullName evidence="11">Protease HtpX homolog</fullName>
        <ecNumber evidence="11">3.4.24.-</ecNumber>
    </recommendedName>
</protein>
<dbReference type="Proteomes" id="UP000243528">
    <property type="component" value="Unassembled WGS sequence"/>
</dbReference>
<reference evidence="13 14" key="1">
    <citation type="submission" date="2018-03" db="EMBL/GenBank/DDBJ databases">
        <title>Genomic Encyclopedia of Archaeal and Bacterial Type Strains, Phase II (KMG-II): from individual species to whole genera.</title>
        <authorList>
            <person name="Goeker M."/>
        </authorList>
    </citation>
    <scope>NUCLEOTIDE SEQUENCE [LARGE SCALE GENOMIC DNA]</scope>
    <source>
        <strain evidence="13 14">DSM 45211</strain>
    </source>
</reference>
<feature type="transmembrane region" description="Helical" evidence="11">
    <location>
        <begin position="151"/>
        <end position="173"/>
    </location>
</feature>
<dbReference type="EC" id="3.4.24.-" evidence="11"/>
<comment type="subcellular location">
    <subcellularLocation>
        <location evidence="11">Cell membrane</location>
        <topology evidence="11">Multi-pass membrane protein</topology>
    </subcellularLocation>
</comment>
<keyword evidence="4 11" id="KW-0812">Transmembrane</keyword>
<dbReference type="EMBL" id="PYGE01000017">
    <property type="protein sequence ID" value="PSK99728.1"/>
    <property type="molecule type" value="Genomic_DNA"/>
</dbReference>
<keyword evidence="10 11" id="KW-0472">Membrane</keyword>
<dbReference type="InterPro" id="IPR022919">
    <property type="entry name" value="Pept_M48_protease_HtpX"/>
</dbReference>
<evidence type="ECO:0000313" key="13">
    <source>
        <dbReference type="EMBL" id="PSK99728.1"/>
    </source>
</evidence>
<keyword evidence="9 11" id="KW-0482">Metalloprotease</keyword>